<evidence type="ECO:0000313" key="3">
    <source>
        <dbReference type="Proteomes" id="UP000293360"/>
    </source>
</evidence>
<sequence>MRIVADLELVTAEPVAVGVGVEEALATQDLRAVQRGRATSTQHHRAAAYAVLRPGLRRNAMRAAATFQGVTTSANRGSDGMYTLMGRPAAPTCAPSKHGSICRNARACSSARPSGGGSSAIPRAEARPTR</sequence>
<feature type="region of interest" description="Disordered" evidence="1">
    <location>
        <begin position="90"/>
        <end position="130"/>
    </location>
</feature>
<proteinExistence type="predicted"/>
<feature type="compositionally biased region" description="Low complexity" evidence="1">
    <location>
        <begin position="105"/>
        <end position="123"/>
    </location>
</feature>
<comment type="caution">
    <text evidence="2">The sequence shown here is derived from an EMBL/GenBank/DDBJ whole genome shotgun (WGS) entry which is preliminary data.</text>
</comment>
<keyword evidence="3" id="KW-1185">Reference proteome</keyword>
<organism evidence="2 3">
    <name type="scientific">Monosporascus ibericus</name>
    <dbReference type="NCBI Taxonomy" id="155417"/>
    <lineage>
        <taxon>Eukaryota</taxon>
        <taxon>Fungi</taxon>
        <taxon>Dikarya</taxon>
        <taxon>Ascomycota</taxon>
        <taxon>Pezizomycotina</taxon>
        <taxon>Sordariomycetes</taxon>
        <taxon>Xylariomycetidae</taxon>
        <taxon>Xylariales</taxon>
        <taxon>Xylariales incertae sedis</taxon>
        <taxon>Monosporascus</taxon>
    </lineage>
</organism>
<protein>
    <submittedName>
        <fullName evidence="2">Uncharacterized protein</fullName>
    </submittedName>
</protein>
<dbReference type="Proteomes" id="UP000293360">
    <property type="component" value="Unassembled WGS sequence"/>
</dbReference>
<dbReference type="AlphaFoldDB" id="A0A4Q4TW83"/>
<evidence type="ECO:0000256" key="1">
    <source>
        <dbReference type="SAM" id="MobiDB-lite"/>
    </source>
</evidence>
<accession>A0A4Q4TW83</accession>
<reference evidence="2 3" key="1">
    <citation type="submission" date="2018-06" db="EMBL/GenBank/DDBJ databases">
        <title>Complete Genomes of Monosporascus.</title>
        <authorList>
            <person name="Robinson A.J."/>
            <person name="Natvig D.O."/>
        </authorList>
    </citation>
    <scope>NUCLEOTIDE SEQUENCE [LARGE SCALE GENOMIC DNA]</scope>
    <source>
        <strain evidence="2 3">CBS 110550</strain>
    </source>
</reference>
<name>A0A4Q4TW83_9PEZI</name>
<gene>
    <name evidence="2" type="ORF">DL764_001024</name>
</gene>
<evidence type="ECO:0000313" key="2">
    <source>
        <dbReference type="EMBL" id="RYP09890.1"/>
    </source>
</evidence>
<dbReference type="EMBL" id="QJNU01000028">
    <property type="protein sequence ID" value="RYP09890.1"/>
    <property type="molecule type" value="Genomic_DNA"/>
</dbReference>